<keyword evidence="3" id="KW-1185">Reference proteome</keyword>
<keyword evidence="1" id="KW-1133">Transmembrane helix</keyword>
<evidence type="ECO:0000256" key="1">
    <source>
        <dbReference type="SAM" id="Phobius"/>
    </source>
</evidence>
<keyword evidence="1" id="KW-0812">Transmembrane</keyword>
<feature type="transmembrane region" description="Helical" evidence="1">
    <location>
        <begin position="96"/>
        <end position="113"/>
    </location>
</feature>
<evidence type="ECO:0000313" key="2">
    <source>
        <dbReference type="EMBL" id="MBU5591799.1"/>
    </source>
</evidence>
<dbReference type="InterPro" id="IPR028102">
    <property type="entry name" value="DUF4652"/>
</dbReference>
<gene>
    <name evidence="2" type="ORF">KQI89_08475</name>
</gene>
<organism evidence="2 3">
    <name type="scientific">Clostridium simiarum</name>
    <dbReference type="NCBI Taxonomy" id="2841506"/>
    <lineage>
        <taxon>Bacteria</taxon>
        <taxon>Bacillati</taxon>
        <taxon>Bacillota</taxon>
        <taxon>Clostridia</taxon>
        <taxon>Eubacteriales</taxon>
        <taxon>Clostridiaceae</taxon>
        <taxon>Clostridium</taxon>
    </lineage>
</organism>
<accession>A0ABS6EZX5</accession>
<evidence type="ECO:0000313" key="3">
    <source>
        <dbReference type="Proteomes" id="UP000736583"/>
    </source>
</evidence>
<comment type="caution">
    <text evidence="2">The sequence shown here is derived from an EMBL/GenBank/DDBJ whole genome shotgun (WGS) entry which is preliminary data.</text>
</comment>
<dbReference type="EMBL" id="JAHLQL010000002">
    <property type="protein sequence ID" value="MBU5591799.1"/>
    <property type="molecule type" value="Genomic_DNA"/>
</dbReference>
<proteinExistence type="predicted"/>
<protein>
    <submittedName>
        <fullName evidence="2">DUF4652 domain-containing protein</fullName>
    </submittedName>
</protein>
<reference evidence="2 3" key="1">
    <citation type="submission" date="2021-06" db="EMBL/GenBank/DDBJ databases">
        <authorList>
            <person name="Sun Q."/>
            <person name="Li D."/>
        </authorList>
    </citation>
    <scope>NUCLEOTIDE SEQUENCE [LARGE SCALE GENOMIC DNA]</scope>
    <source>
        <strain evidence="2 3">MSJ-4</strain>
    </source>
</reference>
<keyword evidence="1" id="KW-0472">Membrane</keyword>
<name>A0ABS6EZX5_9CLOT</name>
<sequence>MNCNTFKKKMEDYLEDNLQNDMKKAMDDHISKCNSCKRICERENYIEDVLKSTLDIDPAMFTSPRGDIMASIDKTRYSKSFTKKIKFHFFRNNKRYAMAATLAFMISISAIYIKRGILNDLNSNFKIATNSEENLNKNNQSTKRIVTKPQEEKNDINMSDKAIKVKTKVNGDEYIYIKENISPILEMKDNYVPSFTKENLNYDYNPKSATPWKSSKERQMAVCIEGKGEDGLEEGIGHIIVQDNKENSTWKLSVNNKDGKQNSPLYIEWGQDKNLFVIVGQGYGTIPSRKSVYSVNIDNMKTNLVYDTDSVKKQVSSIKNNKDNLELKLIVFNDETLNEYHEEKRVVNYKDVTGFRTEEVNPLYEFAKNIKDNNHEKAINLFDENFKQEYKSYIGDIQAISSMNIEKIIDITDASLAKDKPYDIKVYGVMANYKINDKMSTSLKSSTYYQRFVLIKYKEDTNWSIVQILTPPQN</sequence>
<dbReference type="Pfam" id="PF15525">
    <property type="entry name" value="DUF4652"/>
    <property type="match status" value="1"/>
</dbReference>
<dbReference type="RefSeq" id="WP_216456747.1">
    <property type="nucleotide sequence ID" value="NZ_JAHLQL010000002.1"/>
</dbReference>
<dbReference type="Proteomes" id="UP000736583">
    <property type="component" value="Unassembled WGS sequence"/>
</dbReference>